<evidence type="ECO:0000313" key="2">
    <source>
        <dbReference type="EMBL" id="REC61357.1"/>
    </source>
</evidence>
<organism evidence="2 3">
    <name type="scientific">Chryseobacterium pennae</name>
    <dbReference type="NCBI Taxonomy" id="2258962"/>
    <lineage>
        <taxon>Bacteria</taxon>
        <taxon>Pseudomonadati</taxon>
        <taxon>Bacteroidota</taxon>
        <taxon>Flavobacteriia</taxon>
        <taxon>Flavobacteriales</taxon>
        <taxon>Weeksellaceae</taxon>
        <taxon>Chryseobacterium group</taxon>
        <taxon>Chryseobacterium</taxon>
    </lineage>
</organism>
<feature type="signal peptide" evidence="1">
    <location>
        <begin position="1"/>
        <end position="18"/>
    </location>
</feature>
<keyword evidence="1" id="KW-0732">Signal</keyword>
<proteinExistence type="predicted"/>
<gene>
    <name evidence="2" type="ORF">DRF65_15555</name>
</gene>
<evidence type="ECO:0000256" key="1">
    <source>
        <dbReference type="SAM" id="SignalP"/>
    </source>
</evidence>
<dbReference type="RefSeq" id="WP_115971687.1">
    <property type="nucleotide sequence ID" value="NZ_QNVT01000015.1"/>
</dbReference>
<comment type="caution">
    <text evidence="2">The sequence shown here is derived from an EMBL/GenBank/DDBJ whole genome shotgun (WGS) entry which is preliminary data.</text>
</comment>
<accession>A0A3D9C639</accession>
<dbReference type="Proteomes" id="UP000256686">
    <property type="component" value="Unassembled WGS sequence"/>
</dbReference>
<dbReference type="AlphaFoldDB" id="A0A3D9C639"/>
<sequence>MKKLSILMLAICSTAVFGQNVSDYKYVSIPDKFTSFKGDSYGLEAALAKALKSKKYTILSTSKEQWPWEAKDNSCNVLNADVQAIKSFFTNKLKIEFKDCNNKVLFESKGSSDIKEFQEGLADALKQALISVGPSNPVQIAAQESTPSVVSAADNYSNGKVEVQKIQIDDNQFILAKSGSALPFAIFKTTSKKDVFIVKLSDNTTTVTIGYFENGNIVIDIPKADGRYTKEVFTRK</sequence>
<feature type="chain" id="PRO_5017761519" evidence="1">
    <location>
        <begin position="19"/>
        <end position="236"/>
    </location>
</feature>
<keyword evidence="3" id="KW-1185">Reference proteome</keyword>
<protein>
    <submittedName>
        <fullName evidence="2">Uncharacterized protein</fullName>
    </submittedName>
</protein>
<name>A0A3D9C639_9FLAO</name>
<reference evidence="3" key="1">
    <citation type="submission" date="2018-06" db="EMBL/GenBank/DDBJ databases">
        <authorList>
            <person name="Lum Nde A."/>
            <person name="Hugo C."/>
        </authorList>
    </citation>
    <scope>NUCLEOTIDE SEQUENCE [LARGE SCALE GENOMIC DNA]</scope>
    <source>
        <strain evidence="3">1_F178</strain>
    </source>
</reference>
<evidence type="ECO:0000313" key="3">
    <source>
        <dbReference type="Proteomes" id="UP000256686"/>
    </source>
</evidence>
<dbReference type="EMBL" id="QNVT01000015">
    <property type="protein sequence ID" value="REC61357.1"/>
    <property type="molecule type" value="Genomic_DNA"/>
</dbReference>